<comment type="subcellular location">
    <subcellularLocation>
        <location evidence="9">Cytoplasm</location>
    </subcellularLocation>
</comment>
<feature type="binding site" evidence="9">
    <location>
        <begin position="279"/>
        <end position="281"/>
    </location>
    <ligand>
        <name>ATP</name>
        <dbReference type="ChEBI" id="CHEBI:30616"/>
    </ligand>
</feature>
<comment type="caution">
    <text evidence="11">The sequence shown here is derived from an EMBL/GenBank/DDBJ whole genome shotgun (WGS) entry which is preliminary data.</text>
</comment>
<protein>
    <recommendedName>
        <fullName evidence="9">Acetate kinase</fullName>
        <ecNumber evidence="9">2.7.2.1</ecNumber>
    </recommendedName>
    <alternativeName>
        <fullName evidence="9">Acetokinase</fullName>
    </alternativeName>
</protein>
<evidence type="ECO:0000256" key="4">
    <source>
        <dbReference type="ARBA" id="ARBA00022723"/>
    </source>
</evidence>
<feature type="site" description="Transition state stabilizer" evidence="9">
    <location>
        <position position="180"/>
    </location>
</feature>
<gene>
    <name evidence="9 11" type="primary">ackA</name>
    <name evidence="11" type="ORF">Lche_1545</name>
</gene>
<dbReference type="HAMAP" id="MF_00020">
    <property type="entry name" value="Acetate_kinase"/>
    <property type="match status" value="1"/>
</dbReference>
<evidence type="ECO:0000256" key="7">
    <source>
        <dbReference type="ARBA" id="ARBA00022840"/>
    </source>
</evidence>
<dbReference type="PANTHER" id="PTHR21060">
    <property type="entry name" value="ACETATE KINASE"/>
    <property type="match status" value="1"/>
</dbReference>
<dbReference type="PROSITE" id="PS01075">
    <property type="entry name" value="ACETATE_KINASE_1"/>
    <property type="match status" value="1"/>
</dbReference>
<dbReference type="PROSITE" id="PS01076">
    <property type="entry name" value="ACETATE_KINASE_2"/>
    <property type="match status" value="1"/>
</dbReference>
<evidence type="ECO:0000256" key="6">
    <source>
        <dbReference type="ARBA" id="ARBA00022777"/>
    </source>
</evidence>
<feature type="binding site" evidence="9">
    <location>
        <position position="14"/>
    </location>
    <ligand>
        <name>Mg(2+)</name>
        <dbReference type="ChEBI" id="CHEBI:18420"/>
    </ligand>
</feature>
<comment type="subunit">
    <text evidence="9">Homodimer.</text>
</comment>
<keyword evidence="8 9" id="KW-0460">Magnesium</keyword>
<dbReference type="PATRIC" id="fig|28084.5.peg.1677"/>
<dbReference type="Pfam" id="PF00871">
    <property type="entry name" value="Acetate_kinase"/>
    <property type="match status" value="1"/>
</dbReference>
<feature type="binding site" evidence="9">
    <location>
        <position position="92"/>
    </location>
    <ligand>
        <name>substrate</name>
    </ligand>
</feature>
<feature type="binding site" evidence="9">
    <location>
        <begin position="204"/>
        <end position="208"/>
    </location>
    <ligand>
        <name>ATP</name>
        <dbReference type="ChEBI" id="CHEBI:30616"/>
    </ligand>
</feature>
<dbReference type="GO" id="GO:0006083">
    <property type="term" value="P:acetate metabolic process"/>
    <property type="evidence" value="ECO:0007669"/>
    <property type="project" value="TreeGrafter"/>
</dbReference>
<dbReference type="SUPFAM" id="SSF53067">
    <property type="entry name" value="Actin-like ATPase domain"/>
    <property type="match status" value="2"/>
</dbReference>
<feature type="binding site" evidence="9">
    <location>
        <position position="21"/>
    </location>
    <ligand>
        <name>ATP</name>
        <dbReference type="ChEBI" id="CHEBI:30616"/>
    </ligand>
</feature>
<keyword evidence="5 9" id="KW-0547">Nucleotide-binding</keyword>
<organism evidence="11 12">
    <name type="scientific">Legionella cherrii</name>
    <dbReference type="NCBI Taxonomy" id="28084"/>
    <lineage>
        <taxon>Bacteria</taxon>
        <taxon>Pseudomonadati</taxon>
        <taxon>Pseudomonadota</taxon>
        <taxon>Gammaproteobacteria</taxon>
        <taxon>Legionellales</taxon>
        <taxon>Legionellaceae</taxon>
        <taxon>Legionella</taxon>
    </lineage>
</organism>
<dbReference type="GO" id="GO:0000287">
    <property type="term" value="F:magnesium ion binding"/>
    <property type="evidence" value="ECO:0007669"/>
    <property type="project" value="UniProtKB-UniRule"/>
</dbReference>
<dbReference type="InterPro" id="IPR043129">
    <property type="entry name" value="ATPase_NBD"/>
</dbReference>
<name>A0A0W0S9E4_9GAMM</name>
<dbReference type="OrthoDB" id="9802453at2"/>
<dbReference type="PIRSF" id="PIRSF000722">
    <property type="entry name" value="Acetate_prop_kin"/>
    <property type="match status" value="1"/>
</dbReference>
<evidence type="ECO:0000313" key="12">
    <source>
        <dbReference type="Proteomes" id="UP000054921"/>
    </source>
</evidence>
<sequence length="390" mass="42788">MKLNQTDEVILVINAGSSSIKFSLFLSSLTLIYRGEIESIFDVPQITVSNAKQVQIVKKSILSSGYESALSYLFEWIAQLPTHYILKAVGHRVVHGGNFFDHPVLINADSIEKLSSLNPLAPLHQPHNVAIIKSILKLYPEMLQIACFDTSFHRTQDKLATLFAIPRELSEEGIVRYGFHGISYEYIASVLPEEIKNKKVIVAHLGNGASMCAMEYGKSVTTSMGFTALDGLIMGTRCGGIDPGVILYLLQEKKLSVEEVNTILYKKSGLLGVSGISSDMRELQSSTETKAAEAIDLFCYRAARELCALASSLQGCDAIIFTAGIGEHSALVRKKIGERLSWLGVLLDEHANQQNAAVISHTQSRVFVGVIPTNEEYMIAKHTLKVVSLD</sequence>
<dbReference type="AlphaFoldDB" id="A0A0W0S9E4"/>
<proteinExistence type="inferred from homology"/>
<dbReference type="GO" id="GO:0005829">
    <property type="term" value="C:cytosol"/>
    <property type="evidence" value="ECO:0007669"/>
    <property type="project" value="TreeGrafter"/>
</dbReference>
<keyword evidence="4 9" id="KW-0479">Metal-binding</keyword>
<dbReference type="EMBL" id="LNXW01000013">
    <property type="protein sequence ID" value="KTC79525.1"/>
    <property type="molecule type" value="Genomic_DNA"/>
</dbReference>
<comment type="pathway">
    <text evidence="9">Metabolic intermediate biosynthesis; acetyl-CoA biosynthesis; acetyl-CoA from acetate: step 1/2.</text>
</comment>
<dbReference type="InterPro" id="IPR004372">
    <property type="entry name" value="Ac/propionate_kinase"/>
</dbReference>
<dbReference type="Proteomes" id="UP000054921">
    <property type="component" value="Unassembled WGS sequence"/>
</dbReference>
<comment type="catalytic activity">
    <reaction evidence="9">
        <text>acetate + ATP = acetyl phosphate + ADP</text>
        <dbReference type="Rhea" id="RHEA:11352"/>
        <dbReference type="ChEBI" id="CHEBI:22191"/>
        <dbReference type="ChEBI" id="CHEBI:30089"/>
        <dbReference type="ChEBI" id="CHEBI:30616"/>
        <dbReference type="ChEBI" id="CHEBI:456216"/>
        <dbReference type="EC" id="2.7.2.1"/>
    </reaction>
</comment>
<comment type="cofactor">
    <cofactor evidence="9">
        <name>Mg(2+)</name>
        <dbReference type="ChEBI" id="CHEBI:18420"/>
    </cofactor>
    <cofactor evidence="9">
        <name>Mn(2+)</name>
        <dbReference type="ChEBI" id="CHEBI:29035"/>
    </cofactor>
    <text evidence="9">Mg(2+). Can also accept Mn(2+).</text>
</comment>
<evidence type="ECO:0000256" key="9">
    <source>
        <dbReference type="HAMAP-Rule" id="MF_00020"/>
    </source>
</evidence>
<dbReference type="GO" id="GO:0006085">
    <property type="term" value="P:acetyl-CoA biosynthetic process"/>
    <property type="evidence" value="ECO:0007669"/>
    <property type="project" value="UniProtKB-UniRule"/>
</dbReference>
<evidence type="ECO:0000256" key="3">
    <source>
        <dbReference type="ARBA" id="ARBA00022679"/>
    </source>
</evidence>
<dbReference type="GO" id="GO:0005524">
    <property type="term" value="F:ATP binding"/>
    <property type="evidence" value="ECO:0007669"/>
    <property type="project" value="UniProtKB-KW"/>
</dbReference>
<dbReference type="GO" id="GO:0008776">
    <property type="term" value="F:acetate kinase activity"/>
    <property type="evidence" value="ECO:0007669"/>
    <property type="project" value="UniProtKB-UniRule"/>
</dbReference>
<evidence type="ECO:0000256" key="1">
    <source>
        <dbReference type="ARBA" id="ARBA00008748"/>
    </source>
</evidence>
<evidence type="ECO:0000256" key="2">
    <source>
        <dbReference type="ARBA" id="ARBA00022490"/>
    </source>
</evidence>
<evidence type="ECO:0000313" key="11">
    <source>
        <dbReference type="EMBL" id="KTC79525.1"/>
    </source>
</evidence>
<keyword evidence="2 9" id="KW-0963">Cytoplasm</keyword>
<evidence type="ECO:0000256" key="10">
    <source>
        <dbReference type="RuleBase" id="RU003835"/>
    </source>
</evidence>
<keyword evidence="7 9" id="KW-0067">ATP-binding</keyword>
<keyword evidence="3 9" id="KW-0808">Transferase</keyword>
<dbReference type="NCBIfam" id="TIGR00016">
    <property type="entry name" value="ackA"/>
    <property type="match status" value="1"/>
</dbReference>
<feature type="active site" description="Proton donor/acceptor" evidence="9">
    <location>
        <position position="149"/>
    </location>
</feature>
<dbReference type="InterPro" id="IPR000890">
    <property type="entry name" value="Aliphatic_acid_kin_short-chain"/>
</dbReference>
<comment type="similarity">
    <text evidence="1 9 10">Belongs to the acetokinase family.</text>
</comment>
<reference evidence="11 12" key="1">
    <citation type="submission" date="2015-11" db="EMBL/GenBank/DDBJ databases">
        <title>Genomic analysis of 38 Legionella species identifies large and diverse effector repertoires.</title>
        <authorList>
            <person name="Burstein D."/>
            <person name="Amaro F."/>
            <person name="Zusman T."/>
            <person name="Lifshitz Z."/>
            <person name="Cohen O."/>
            <person name="Gilbert J.A."/>
            <person name="Pupko T."/>
            <person name="Shuman H.A."/>
            <person name="Segal G."/>
        </authorList>
    </citation>
    <scope>NUCLEOTIDE SEQUENCE [LARGE SCALE GENOMIC DNA]</scope>
    <source>
        <strain evidence="11 12">ORW</strain>
    </source>
</reference>
<comment type="function">
    <text evidence="9">Catalyzes the formation of acetyl phosphate from acetate and ATP. Can also catalyze the reverse reaction.</text>
</comment>
<feature type="binding site" evidence="9">
    <location>
        <position position="375"/>
    </location>
    <ligand>
        <name>Mg(2+)</name>
        <dbReference type="ChEBI" id="CHEBI:18420"/>
    </ligand>
</feature>
<dbReference type="EC" id="2.7.2.1" evidence="9"/>
<keyword evidence="6 9" id="KW-0418">Kinase</keyword>
<evidence type="ECO:0000256" key="8">
    <source>
        <dbReference type="ARBA" id="ARBA00022842"/>
    </source>
</evidence>
<feature type="site" description="Transition state stabilizer" evidence="9">
    <location>
        <position position="237"/>
    </location>
</feature>
<dbReference type="PANTHER" id="PTHR21060:SF21">
    <property type="entry name" value="ACETATE KINASE"/>
    <property type="match status" value="1"/>
</dbReference>
<dbReference type="PRINTS" id="PR00471">
    <property type="entry name" value="ACETATEKNASE"/>
</dbReference>
<dbReference type="STRING" id="28084.Lche_1545"/>
<evidence type="ECO:0000256" key="5">
    <source>
        <dbReference type="ARBA" id="ARBA00022741"/>
    </source>
</evidence>
<accession>A0A0W0S9E4</accession>
<dbReference type="RefSeq" id="WP_058387665.1">
    <property type="nucleotide sequence ID" value="NZ_LNXW01000013.1"/>
</dbReference>
<dbReference type="UniPathway" id="UPA00340">
    <property type="reaction ID" value="UER00458"/>
</dbReference>
<feature type="binding site" evidence="9">
    <location>
        <begin position="324"/>
        <end position="328"/>
    </location>
    <ligand>
        <name>ATP</name>
        <dbReference type="ChEBI" id="CHEBI:30616"/>
    </ligand>
</feature>
<dbReference type="InterPro" id="IPR023865">
    <property type="entry name" value="Aliphatic_acid_kinase_CS"/>
</dbReference>
<dbReference type="Gene3D" id="3.30.420.40">
    <property type="match status" value="2"/>
</dbReference>